<gene>
    <name evidence="1" type="ORF">H4W31_001411</name>
</gene>
<organism evidence="1 2">
    <name type="scientific">Plantactinospora soyae</name>
    <dbReference type="NCBI Taxonomy" id="1544732"/>
    <lineage>
        <taxon>Bacteria</taxon>
        <taxon>Bacillati</taxon>
        <taxon>Actinomycetota</taxon>
        <taxon>Actinomycetes</taxon>
        <taxon>Micromonosporales</taxon>
        <taxon>Micromonosporaceae</taxon>
        <taxon>Plantactinospora</taxon>
    </lineage>
</organism>
<dbReference type="RefSeq" id="WP_192765908.1">
    <property type="nucleotide sequence ID" value="NZ_JADBEB010000001.1"/>
</dbReference>
<keyword evidence="2" id="KW-1185">Reference proteome</keyword>
<evidence type="ECO:0000313" key="1">
    <source>
        <dbReference type="EMBL" id="MBE1485773.1"/>
    </source>
</evidence>
<accession>A0A927QXR7</accession>
<sequence>MEQRKHWWNGKWGRLARRDVYLRTDADQWHVEQRAGGAEGLSRFYEFDSEDEAYERVRALLVGPDTWRELSARPPGAGWPAG</sequence>
<comment type="caution">
    <text evidence="1">The sequence shown here is derived from an EMBL/GenBank/DDBJ whole genome shotgun (WGS) entry which is preliminary data.</text>
</comment>
<protein>
    <submittedName>
        <fullName evidence="1">Uncharacterized protein</fullName>
    </submittedName>
</protein>
<name>A0A927QXR7_9ACTN</name>
<dbReference type="Proteomes" id="UP000649753">
    <property type="component" value="Unassembled WGS sequence"/>
</dbReference>
<evidence type="ECO:0000313" key="2">
    <source>
        <dbReference type="Proteomes" id="UP000649753"/>
    </source>
</evidence>
<reference evidence="1" key="1">
    <citation type="submission" date="2020-10" db="EMBL/GenBank/DDBJ databases">
        <title>Sequencing the genomes of 1000 actinobacteria strains.</title>
        <authorList>
            <person name="Klenk H.-P."/>
        </authorList>
    </citation>
    <scope>NUCLEOTIDE SEQUENCE</scope>
    <source>
        <strain evidence="1">DSM 46832</strain>
    </source>
</reference>
<dbReference type="EMBL" id="JADBEB010000001">
    <property type="protein sequence ID" value="MBE1485773.1"/>
    <property type="molecule type" value="Genomic_DNA"/>
</dbReference>
<proteinExistence type="predicted"/>
<dbReference type="AlphaFoldDB" id="A0A927QXR7"/>